<name>E1VAF3_HALED</name>
<dbReference type="InterPro" id="IPR003615">
    <property type="entry name" value="HNH_nuc"/>
</dbReference>
<evidence type="ECO:0000259" key="1">
    <source>
        <dbReference type="Pfam" id="PF13392"/>
    </source>
</evidence>
<dbReference type="InterPro" id="IPR044930">
    <property type="entry name" value="Homing_endonuclease_His-Me"/>
</dbReference>
<keyword evidence="3" id="KW-0540">Nuclease</keyword>
<dbReference type="RefSeq" id="WP_013331871.1">
    <property type="nucleotide sequence ID" value="NC_014532.2"/>
</dbReference>
<dbReference type="InterPro" id="IPR044925">
    <property type="entry name" value="His-Me_finger_sf"/>
</dbReference>
<protein>
    <submittedName>
        <fullName evidence="3">HNH endonuclease</fullName>
    </submittedName>
    <submittedName>
        <fullName evidence="2">Homolog to phage protein T7-7.7</fullName>
    </submittedName>
</protein>
<dbReference type="Pfam" id="PF13392">
    <property type="entry name" value="HNH_3"/>
    <property type="match status" value="1"/>
</dbReference>
<reference evidence="3 5" key="4">
    <citation type="submission" date="2023-11" db="EMBL/GenBank/DDBJ databases">
        <title>MicrobeMod: A computational toolkit for identifying prokaryotic methylation and restriction-modification with nanopore sequencing.</title>
        <authorList>
            <person name="Crits-Christoph A."/>
            <person name="Kang S.C."/>
            <person name="Lee H."/>
            <person name="Ostrov N."/>
        </authorList>
    </citation>
    <scope>NUCLEOTIDE SEQUENCE [LARGE SCALE GENOMIC DNA]</scope>
    <source>
        <strain evidence="3 5">ATCC 33173</strain>
    </source>
</reference>
<dbReference type="AlphaFoldDB" id="E1VAF3"/>
<dbReference type="GO" id="GO:0004519">
    <property type="term" value="F:endonuclease activity"/>
    <property type="evidence" value="ECO:0007669"/>
    <property type="project" value="UniProtKB-KW"/>
</dbReference>
<dbReference type="STRING" id="768066.HELO_2115"/>
<dbReference type="KEGG" id="hel:HELO_2115"/>
<feature type="domain" description="HNH nuclease" evidence="1">
    <location>
        <begin position="47"/>
        <end position="90"/>
    </location>
</feature>
<evidence type="ECO:0000313" key="4">
    <source>
        <dbReference type="Proteomes" id="UP000008707"/>
    </source>
</evidence>
<proteinExistence type="predicted"/>
<keyword evidence="3" id="KW-0378">Hydrolase</keyword>
<dbReference type="GeneID" id="91009398"/>
<organism evidence="2 4">
    <name type="scientific">Halomonas elongata (strain ATCC 33173 / DSM 2581 / NBRC 15536 / NCIMB 2198 / 1H9)</name>
    <dbReference type="NCBI Taxonomy" id="768066"/>
    <lineage>
        <taxon>Bacteria</taxon>
        <taxon>Pseudomonadati</taxon>
        <taxon>Pseudomonadota</taxon>
        <taxon>Gammaproteobacteria</taxon>
        <taxon>Oceanospirillales</taxon>
        <taxon>Halomonadaceae</taxon>
        <taxon>Halomonas</taxon>
    </lineage>
</organism>
<sequence length="180" mass="20141">MEIPDEAVERFHTKYRLNPATGCWEWTDALSSRGGYGRLKVGRVAVRAHRASYLIHKGPIPEGLVVCHTCDNPACVNPDHLWLGTHMDNTQDMMTKGRGKFPGHKGEINPRAILTRRKVEKIIQRITEGQTNKRIAIEFGVSHATVSLIRRGRIWTDVPRPDDPAFAHYAALKAANKAAS</sequence>
<keyword evidence="5" id="KW-1185">Reference proteome</keyword>
<dbReference type="EMBL" id="CP139472">
    <property type="protein sequence ID" value="WPU48123.1"/>
    <property type="molecule type" value="Genomic_DNA"/>
</dbReference>
<dbReference type="eggNOG" id="COG2197">
    <property type="taxonomic scope" value="Bacteria"/>
</dbReference>
<reference evidence="4" key="3">
    <citation type="journal article" date="2011" name="Environ. Microbiol.">
        <title>A blueprint of ectoine metabolism from the genome of the industrial producer Halomonas elongata DSM 2581(T).</title>
        <authorList>
            <person name="Schwibbert K."/>
            <person name="Marin-Sanguino A."/>
            <person name="Bagyan I."/>
            <person name="Heidrich G."/>
            <person name="Lentzen G."/>
            <person name="Seitz H."/>
            <person name="Rampp M."/>
            <person name="Schuster S.C."/>
            <person name="Klenk H.P."/>
            <person name="Pfeiffer F."/>
            <person name="Oesterhelt D."/>
            <person name="Kunte H.J."/>
        </authorList>
    </citation>
    <scope>NUCLEOTIDE SEQUENCE [LARGE SCALE GENOMIC DNA]</scope>
    <source>
        <strain evidence="4">ATCC 33173 / DSM 2581 / NBRC 15536 / NCIMB 2198 / 1H9</strain>
    </source>
</reference>
<dbReference type="Proteomes" id="UP000008707">
    <property type="component" value="Chromosome"/>
</dbReference>
<reference evidence="2" key="1">
    <citation type="journal article" date="2010" name="Environ. Microbiol.">
        <title>A blueprint of ectoine metabolism from the genome of the industrial producer Halomonas elongata DSM 2581(T).</title>
        <authorList>
            <person name="Schwibbert K."/>
            <person name="Marin-Sanguino A."/>
            <person name="Bagyan I."/>
            <person name="Heidrich G."/>
            <person name="Lentzen G."/>
            <person name="Seitz H."/>
            <person name="Rampp M."/>
            <person name="Schuster S.C."/>
            <person name="Klenk H.P."/>
            <person name="Pfeiffer F."/>
            <person name="Oesterhelt D."/>
            <person name="Kunte H.J."/>
        </authorList>
    </citation>
    <scope>NUCLEOTIDE SEQUENCE</scope>
    <source>
        <strain evidence="2">Type strain: DSM 2581</strain>
    </source>
</reference>
<accession>E1VAF3</accession>
<dbReference type="HOGENOM" id="CLU_099810_1_0_6"/>
<evidence type="ECO:0000313" key="2">
    <source>
        <dbReference type="EMBL" id="CBV41999.1"/>
    </source>
</evidence>
<reference evidence="2" key="2">
    <citation type="submission" date="2010-05" db="EMBL/GenBank/DDBJ databases">
        <title>Revision and reannotation of the Halomonas elongata DSM 2581(T) genome.</title>
        <authorList>
            <person name="Pfeiffer F."/>
            <person name="Bagyan I."/>
            <person name="Alfaro-Espinoza G."/>
            <person name="Zamora-Lagos M.A."/>
            <person name="Habermann B."/>
            <person name="Oesterhelt D."/>
            <person name="Kunte H.J."/>
        </authorList>
    </citation>
    <scope>NUCLEOTIDE SEQUENCE</scope>
    <source>
        <strain evidence="2">Type strain: DSM 2581</strain>
    </source>
</reference>
<keyword evidence="3" id="KW-0255">Endonuclease</keyword>
<dbReference type="Gene3D" id="3.90.75.10">
    <property type="entry name" value="Homing Intron 3 (I-ppo) Encoded Endonuclease, Chain A"/>
    <property type="match status" value="1"/>
</dbReference>
<gene>
    <name evidence="2" type="ordered locus">HELO_2115</name>
    <name evidence="3" type="ORF">SR933_04335</name>
</gene>
<dbReference type="OrthoDB" id="441807at2"/>
<dbReference type="EMBL" id="FN869568">
    <property type="protein sequence ID" value="CBV41999.1"/>
    <property type="molecule type" value="Genomic_DNA"/>
</dbReference>
<dbReference type="SUPFAM" id="SSF54060">
    <property type="entry name" value="His-Me finger endonucleases"/>
    <property type="match status" value="1"/>
</dbReference>
<dbReference type="Proteomes" id="UP001322512">
    <property type="component" value="Chromosome"/>
</dbReference>
<evidence type="ECO:0000313" key="5">
    <source>
        <dbReference type="Proteomes" id="UP001322512"/>
    </source>
</evidence>
<evidence type="ECO:0000313" key="3">
    <source>
        <dbReference type="EMBL" id="WPU48123.1"/>
    </source>
</evidence>